<dbReference type="SMART" id="SM00228">
    <property type="entry name" value="PDZ"/>
    <property type="match status" value="3"/>
</dbReference>
<feature type="domain" description="PDZ" evidence="16">
    <location>
        <begin position="412"/>
        <end position="485"/>
    </location>
</feature>
<dbReference type="InterPro" id="IPR051844">
    <property type="entry name" value="USH2_Complex_Protein"/>
</dbReference>
<proteinExistence type="predicted"/>
<evidence type="ECO:0000256" key="12">
    <source>
        <dbReference type="ARBA" id="ARBA00056915"/>
    </source>
</evidence>
<dbReference type="FunFam" id="2.30.42.10:FF:000071">
    <property type="entry name" value="harmonin isoform X1"/>
    <property type="match status" value="1"/>
</dbReference>
<dbReference type="FunFam" id="2.30.42.10:FF:000062">
    <property type="entry name" value="harmonin isoform X1"/>
    <property type="match status" value="1"/>
</dbReference>
<dbReference type="InterPro" id="IPR036034">
    <property type="entry name" value="PDZ_sf"/>
</dbReference>
<evidence type="ECO:0000256" key="5">
    <source>
        <dbReference type="ARBA" id="ARBA00022553"/>
    </source>
</evidence>
<feature type="domain" description="PDZ" evidence="16">
    <location>
        <begin position="85"/>
        <end position="153"/>
    </location>
</feature>
<dbReference type="GO" id="GO:1904970">
    <property type="term" value="P:brush border assembly"/>
    <property type="evidence" value="ECO:0007669"/>
    <property type="project" value="UniProtKB-ARBA"/>
</dbReference>
<protein>
    <recommendedName>
        <fullName evidence="14">Harmonin</fullName>
    </recommendedName>
</protein>
<dbReference type="PANTHER" id="PTHR23116:SF36">
    <property type="entry name" value="HARMONIN"/>
    <property type="match status" value="1"/>
</dbReference>
<keyword evidence="9" id="KW-0175">Coiled coil</keyword>
<dbReference type="Gene3D" id="1.20.1160.20">
    <property type="match status" value="1"/>
</dbReference>
<feature type="compositionally biased region" description="Basic and acidic residues" evidence="15">
    <location>
        <begin position="367"/>
        <end position="386"/>
    </location>
</feature>
<dbReference type="GO" id="GO:0005903">
    <property type="term" value="C:brush border"/>
    <property type="evidence" value="ECO:0007669"/>
    <property type="project" value="UniProtKB-ARBA"/>
</dbReference>
<dbReference type="Pfam" id="PF00595">
    <property type="entry name" value="PDZ"/>
    <property type="match status" value="3"/>
</dbReference>
<evidence type="ECO:0000256" key="2">
    <source>
        <dbReference type="ARBA" id="ARBA00004245"/>
    </source>
</evidence>
<dbReference type="GO" id="GO:0050885">
    <property type="term" value="P:neuromuscular process controlling balance"/>
    <property type="evidence" value="ECO:0007669"/>
    <property type="project" value="UniProtKB-ARBA"/>
</dbReference>
<evidence type="ECO:0000256" key="10">
    <source>
        <dbReference type="ARBA" id="ARBA00023212"/>
    </source>
</evidence>
<dbReference type="InterPro" id="IPR001478">
    <property type="entry name" value="PDZ"/>
</dbReference>
<dbReference type="GeneTree" id="ENSGT00950000183002"/>
<evidence type="ECO:0000256" key="1">
    <source>
        <dbReference type="ARBA" id="ARBA00004105"/>
    </source>
</evidence>
<dbReference type="CDD" id="cd07353">
    <property type="entry name" value="harmonin_N"/>
    <property type="match status" value="1"/>
</dbReference>
<dbReference type="GO" id="GO:0001917">
    <property type="term" value="C:photoreceptor inner segment"/>
    <property type="evidence" value="ECO:0007669"/>
    <property type="project" value="TreeGrafter"/>
</dbReference>
<comment type="subunit">
    <text evidence="13">Part of the IMAC/intermicrovillar adhesion complex/intermicrovillar tip-link complex composed of ANKS4B, MYO7B, USH1C, CDHR2 and CDHR5. Part of a complex composed of USH1C, USH1G and MYO7A. Interacts with F-actin. Interacts with USH2A. Interacts with SLC4A7. Interacts (via PDZ1 domain) with the C-terminus of USHBP1. Interacts (via N-terminus and PDZ 2 domain) with CDH23. Interacts with USH1G. Interacts with MYO7B. Interacts with CDHR2 and CDHR5; may mediate their interaction with MYO7B at the microvilli tip. Interacts (via PDZ 1 domain) with ANKS4B. Interacts (via PDZ 1 domain) with DOCK4.</text>
</comment>
<keyword evidence="4" id="KW-0963">Cytoplasm</keyword>
<dbReference type="InterPro" id="IPR030237">
    <property type="entry name" value="Harmonin_N"/>
</dbReference>
<evidence type="ECO:0000256" key="8">
    <source>
        <dbReference type="ARBA" id="ARBA00022782"/>
    </source>
</evidence>
<dbReference type="SUPFAM" id="SSF50156">
    <property type="entry name" value="PDZ domain-like"/>
    <property type="match status" value="3"/>
</dbReference>
<dbReference type="GO" id="GO:0005929">
    <property type="term" value="C:cilium"/>
    <property type="evidence" value="ECO:0007669"/>
    <property type="project" value="TreeGrafter"/>
</dbReference>
<dbReference type="GO" id="GO:0002093">
    <property type="term" value="P:auditory receptor cell morphogenesis"/>
    <property type="evidence" value="ECO:0007669"/>
    <property type="project" value="Ensembl"/>
</dbReference>
<keyword evidence="7" id="KW-1009">Hearing</keyword>
<feature type="domain" description="PDZ" evidence="16">
    <location>
        <begin position="212"/>
        <end position="281"/>
    </location>
</feature>
<dbReference type="FunFam" id="2.30.42.10:FF:000281">
    <property type="entry name" value="Usher syndrome 1C"/>
    <property type="match status" value="1"/>
</dbReference>
<evidence type="ECO:0000256" key="6">
    <source>
        <dbReference type="ARBA" id="ARBA00022737"/>
    </source>
</evidence>
<evidence type="ECO:0000256" key="15">
    <source>
        <dbReference type="SAM" id="MobiDB-lite"/>
    </source>
</evidence>
<organism evidence="17 18">
    <name type="scientific">Sander lucioperca</name>
    <name type="common">Pike-perch</name>
    <name type="synonym">Perca lucioperca</name>
    <dbReference type="NCBI Taxonomy" id="283035"/>
    <lineage>
        <taxon>Eukaryota</taxon>
        <taxon>Metazoa</taxon>
        <taxon>Chordata</taxon>
        <taxon>Craniata</taxon>
        <taxon>Vertebrata</taxon>
        <taxon>Euteleostomi</taxon>
        <taxon>Actinopterygii</taxon>
        <taxon>Neopterygii</taxon>
        <taxon>Teleostei</taxon>
        <taxon>Neoteleostei</taxon>
        <taxon>Acanthomorphata</taxon>
        <taxon>Eupercaria</taxon>
        <taxon>Perciformes</taxon>
        <taxon>Percoidei</taxon>
        <taxon>Percidae</taxon>
        <taxon>Luciopercinae</taxon>
        <taxon>Sander</taxon>
    </lineage>
</organism>
<keyword evidence="8" id="KW-0221">Differentiation</keyword>
<evidence type="ECO:0000259" key="16">
    <source>
        <dbReference type="PROSITE" id="PS50106"/>
    </source>
</evidence>
<accession>A0A8C9X1K8</accession>
<dbReference type="GO" id="GO:0005902">
    <property type="term" value="C:microvillus"/>
    <property type="evidence" value="ECO:0007669"/>
    <property type="project" value="UniProtKB-SubCell"/>
</dbReference>
<comment type="subcellular location">
    <subcellularLocation>
        <location evidence="1">Cell projection</location>
        <location evidence="1">Microvillus</location>
    </subcellularLocation>
    <subcellularLocation>
        <location evidence="2">Cytoplasm</location>
        <location evidence="2">Cytoskeleton</location>
    </subcellularLocation>
    <subcellularLocation>
        <location evidence="3">Cytoplasm</location>
        <location evidence="3">Cytosol</location>
    </subcellularLocation>
</comment>
<dbReference type="GO" id="GO:0007605">
    <property type="term" value="P:sensory perception of sound"/>
    <property type="evidence" value="ECO:0007669"/>
    <property type="project" value="UniProtKB-KW"/>
</dbReference>
<gene>
    <name evidence="17" type="primary">ush1c</name>
</gene>
<dbReference type="CDD" id="cd06738">
    <property type="entry name" value="PDZ2_harmonin"/>
    <property type="match status" value="1"/>
</dbReference>
<evidence type="ECO:0000256" key="7">
    <source>
        <dbReference type="ARBA" id="ARBA00022740"/>
    </source>
</evidence>
<reference evidence="17" key="1">
    <citation type="submission" date="2025-08" db="UniProtKB">
        <authorList>
            <consortium name="Ensembl"/>
        </authorList>
    </citation>
    <scope>IDENTIFICATION</scope>
</reference>
<dbReference type="CDD" id="cd06737">
    <property type="entry name" value="PDZ1_harmonin"/>
    <property type="match status" value="1"/>
</dbReference>
<dbReference type="GO" id="GO:0005829">
    <property type="term" value="C:cytosol"/>
    <property type="evidence" value="ECO:0007669"/>
    <property type="project" value="UniProtKB-SubCell"/>
</dbReference>
<dbReference type="GO" id="GO:0001964">
    <property type="term" value="P:startle response"/>
    <property type="evidence" value="ECO:0007669"/>
    <property type="project" value="Ensembl"/>
</dbReference>
<dbReference type="FunFam" id="1.20.1160.20:FF:000001">
    <property type="entry name" value="harmonin isoform X1"/>
    <property type="match status" value="1"/>
</dbReference>
<dbReference type="Pfam" id="PF21219">
    <property type="entry name" value="USH1C_N"/>
    <property type="match status" value="1"/>
</dbReference>
<evidence type="ECO:0000313" key="17">
    <source>
        <dbReference type="Ensembl" id="ENSSLUP00000003519.1"/>
    </source>
</evidence>
<keyword evidence="11" id="KW-0966">Cell projection</keyword>
<dbReference type="GO" id="GO:0032426">
    <property type="term" value="C:stereocilium tip"/>
    <property type="evidence" value="ECO:0007669"/>
    <property type="project" value="TreeGrafter"/>
</dbReference>
<evidence type="ECO:0000256" key="4">
    <source>
        <dbReference type="ARBA" id="ARBA00022490"/>
    </source>
</evidence>
<dbReference type="GO" id="GO:0060122">
    <property type="term" value="P:inner ear receptor cell stereocilium organization"/>
    <property type="evidence" value="ECO:0007669"/>
    <property type="project" value="Ensembl"/>
</dbReference>
<evidence type="ECO:0000256" key="11">
    <source>
        <dbReference type="ARBA" id="ARBA00023273"/>
    </source>
</evidence>
<dbReference type="GO" id="GO:1904106">
    <property type="term" value="P:protein localization to microvillus"/>
    <property type="evidence" value="ECO:0007669"/>
    <property type="project" value="UniProtKB-ARBA"/>
</dbReference>
<keyword evidence="6" id="KW-0677">Repeat</keyword>
<dbReference type="Proteomes" id="UP000694568">
    <property type="component" value="Unplaced"/>
</dbReference>
<evidence type="ECO:0000256" key="3">
    <source>
        <dbReference type="ARBA" id="ARBA00004514"/>
    </source>
</evidence>
<evidence type="ECO:0000256" key="9">
    <source>
        <dbReference type="ARBA" id="ARBA00023054"/>
    </source>
</evidence>
<dbReference type="GO" id="GO:0050808">
    <property type="term" value="P:synapse organization"/>
    <property type="evidence" value="ECO:0007669"/>
    <property type="project" value="Ensembl"/>
</dbReference>
<name>A0A8C9X1K8_SANLU</name>
<dbReference type="PANTHER" id="PTHR23116">
    <property type="entry name" value="PDZ DOMAIN CONTAINING WHIRLIN AND HARMONIN-RELATED"/>
    <property type="match status" value="1"/>
</dbReference>
<dbReference type="Ensembl" id="ENSSLUT00000003631.1">
    <property type="protein sequence ID" value="ENSSLUP00000003519.1"/>
    <property type="gene ID" value="ENSSLUG00000001535.1"/>
</dbReference>
<reference evidence="17" key="2">
    <citation type="submission" date="2025-09" db="UniProtKB">
        <authorList>
            <consortium name="Ensembl"/>
        </authorList>
    </citation>
    <scope>IDENTIFICATION</scope>
</reference>
<dbReference type="AlphaFoldDB" id="A0A8C9X1K8"/>
<dbReference type="PROSITE" id="PS50106">
    <property type="entry name" value="PDZ"/>
    <property type="match status" value="3"/>
</dbReference>
<keyword evidence="10" id="KW-0206">Cytoskeleton</keyword>
<keyword evidence="18" id="KW-1185">Reference proteome</keyword>
<keyword evidence="5" id="KW-0597">Phosphoprotein</keyword>
<dbReference type="Gene3D" id="2.30.42.10">
    <property type="match status" value="3"/>
</dbReference>
<comment type="function">
    <text evidence="12">Anchoring/scaffolding protein that is a part of the functional network formed by USH1C, USH1G, CDH23 and MYO7A that mediates mechanotransduction in cochlear hair cells. Required for normal development and maintenance of cochlear hair cell bundles. As part of the intermicrovillar adhesion complex/IMAC plays a role in brush border differentiation, controlling microvilli organization and length. Probably plays a central regulatory role in the assembly of the complex, recruiting CDHR2, CDHR5 and MYO7B to the microvilli tips.</text>
</comment>
<evidence type="ECO:0000256" key="14">
    <source>
        <dbReference type="ARBA" id="ARBA00073777"/>
    </source>
</evidence>
<feature type="region of interest" description="Disordered" evidence="15">
    <location>
        <begin position="367"/>
        <end position="407"/>
    </location>
</feature>
<evidence type="ECO:0000313" key="18">
    <source>
        <dbReference type="Proteomes" id="UP000694568"/>
    </source>
</evidence>
<sequence>MAPDVCSFLQVELLIENEAEKDYLYDVLRMYHQSMDLTVLVGDLKLVINEPKRLPLFDAIRPLIPLKHQVEYDMLTPKRSRKLKEVRLDRTHRDGLGLSVRGGLEFGSGLYISQIVKDGQAGNVGLQVGDEIVRINGYSISSCIHEEVVSLIKTKKIVSLKVRHVGMIPVKSSSDEPLKWQFVDQFVSESGEKKSSIAGLASIGGKEIKEKKVFLSLVGTKGMGISISSGPTQKPGIYISNVKPGSLSAEVGLEIGDQIVEVNGVDFTNTDHKEAVRVLKSGRSLTITVLTGAGRELFMTDEERLAAEARRELDRQELMHQKRVALETNKIIKEQQEKEKQRKMEIAQKAAEEEERYKKEMEKIEAVEREHSREWEEDWGAKDRPKSPKSPQRAPPETKTTKFSSEQIDGRDVRLLRIKKTGQLDIALEGGADSPLGKLVICSVYEGGAADKHGGVVPGDELMAVNGKILVDATLTEGQNYLARAWNSGGVGLRLEENEMPYFLFSKGR</sequence>
<dbReference type="GO" id="GO:0005856">
    <property type="term" value="C:cytoskeleton"/>
    <property type="evidence" value="ECO:0007669"/>
    <property type="project" value="UniProtKB-SubCell"/>
</dbReference>
<dbReference type="GO" id="GO:0046549">
    <property type="term" value="P:retinal cone cell development"/>
    <property type="evidence" value="ECO:0007669"/>
    <property type="project" value="Ensembl"/>
</dbReference>
<dbReference type="GO" id="GO:0002142">
    <property type="term" value="C:stereocilia ankle link complex"/>
    <property type="evidence" value="ECO:0007669"/>
    <property type="project" value="TreeGrafter"/>
</dbReference>
<dbReference type="GO" id="GO:0005886">
    <property type="term" value="C:plasma membrane"/>
    <property type="evidence" value="ECO:0007669"/>
    <property type="project" value="TreeGrafter"/>
</dbReference>
<evidence type="ECO:0000256" key="13">
    <source>
        <dbReference type="ARBA" id="ARBA00064828"/>
    </source>
</evidence>